<dbReference type="InterPro" id="IPR000172">
    <property type="entry name" value="GMC_OxRdtase_N"/>
</dbReference>
<feature type="binding site" evidence="7">
    <location>
        <position position="110"/>
    </location>
    <ligand>
        <name>FAD</name>
        <dbReference type="ChEBI" id="CHEBI:57692"/>
    </ligand>
</feature>
<keyword evidence="4 7" id="KW-0274">FAD</keyword>
<protein>
    <submittedName>
        <fullName evidence="10">Alcohol oxidase</fullName>
    </submittedName>
</protein>
<dbReference type="InterPro" id="IPR012132">
    <property type="entry name" value="GMC_OxRdtase"/>
</dbReference>
<dbReference type="GO" id="GO:0016614">
    <property type="term" value="F:oxidoreductase activity, acting on CH-OH group of donors"/>
    <property type="evidence" value="ECO:0007669"/>
    <property type="project" value="InterPro"/>
</dbReference>
<dbReference type="SUPFAM" id="SSF51905">
    <property type="entry name" value="FAD/NAD(P)-binding domain"/>
    <property type="match status" value="1"/>
</dbReference>
<comment type="caution">
    <text evidence="10">The sequence shown here is derived from an EMBL/GenBank/DDBJ whole genome shotgun (WGS) entry which is preliminary data.</text>
</comment>
<evidence type="ECO:0000256" key="5">
    <source>
        <dbReference type="ARBA" id="ARBA00023002"/>
    </source>
</evidence>
<dbReference type="Gene3D" id="3.50.50.60">
    <property type="entry name" value="FAD/NAD(P)-binding domain"/>
    <property type="match status" value="1"/>
</dbReference>
<dbReference type="Pfam" id="PF00732">
    <property type="entry name" value="GMC_oxred_N"/>
    <property type="match status" value="1"/>
</dbReference>
<dbReference type="SUPFAM" id="SSF54373">
    <property type="entry name" value="FAD-linked reductases, C-terminal domain"/>
    <property type="match status" value="1"/>
</dbReference>
<evidence type="ECO:0000313" key="11">
    <source>
        <dbReference type="Proteomes" id="UP000767238"/>
    </source>
</evidence>
<dbReference type="EMBL" id="JAHFYH010000024">
    <property type="protein sequence ID" value="KAH0223609.1"/>
    <property type="molecule type" value="Genomic_DNA"/>
</dbReference>
<name>A0A9P8GJC1_AURME</name>
<keyword evidence="3" id="KW-0285">Flavoprotein</keyword>
<dbReference type="Pfam" id="PF05199">
    <property type="entry name" value="GMC_oxred_C"/>
    <property type="match status" value="1"/>
</dbReference>
<evidence type="ECO:0000256" key="2">
    <source>
        <dbReference type="ARBA" id="ARBA00010790"/>
    </source>
</evidence>
<evidence type="ECO:0000313" key="10">
    <source>
        <dbReference type="EMBL" id="KAH0223609.1"/>
    </source>
</evidence>
<evidence type="ECO:0000256" key="6">
    <source>
        <dbReference type="PIRSR" id="PIRSR000137-1"/>
    </source>
</evidence>
<comment type="similarity">
    <text evidence="2">Belongs to the GMC oxidoreductase family.</text>
</comment>
<dbReference type="PANTHER" id="PTHR11552:SF201">
    <property type="entry name" value="GLUCOSE-METHANOL-CHOLINE OXIDOREDUCTASE N-TERMINAL DOMAIN-CONTAINING PROTEIN"/>
    <property type="match status" value="1"/>
</dbReference>
<dbReference type="Proteomes" id="UP000767238">
    <property type="component" value="Unassembled WGS sequence"/>
</dbReference>
<reference evidence="10" key="1">
    <citation type="journal article" date="2021" name="J Fungi (Basel)">
        <title>Virulence traits and population genomics of the black yeast Aureobasidium melanogenum.</title>
        <authorList>
            <person name="Cernosa A."/>
            <person name="Sun X."/>
            <person name="Gostincar C."/>
            <person name="Fang C."/>
            <person name="Gunde-Cimerman N."/>
            <person name="Song Z."/>
        </authorList>
    </citation>
    <scope>NUCLEOTIDE SEQUENCE</scope>
    <source>
        <strain evidence="10">EXF-8016</strain>
    </source>
</reference>
<evidence type="ECO:0000256" key="1">
    <source>
        <dbReference type="ARBA" id="ARBA00001974"/>
    </source>
</evidence>
<dbReference type="AlphaFoldDB" id="A0A9P8GJC1"/>
<reference evidence="10" key="2">
    <citation type="submission" date="2021-08" db="EMBL/GenBank/DDBJ databases">
        <authorList>
            <person name="Gostincar C."/>
            <person name="Sun X."/>
            <person name="Song Z."/>
            <person name="Gunde-Cimerman N."/>
        </authorList>
    </citation>
    <scope>NUCLEOTIDE SEQUENCE</scope>
    <source>
        <strain evidence="10">EXF-8016</strain>
    </source>
</reference>
<dbReference type="Gene3D" id="3.30.560.10">
    <property type="entry name" value="Glucose Oxidase, domain 3"/>
    <property type="match status" value="1"/>
</dbReference>
<feature type="non-terminal residue" evidence="10">
    <location>
        <position position="1"/>
    </location>
</feature>
<feature type="signal peptide" evidence="8">
    <location>
        <begin position="1"/>
        <end position="23"/>
    </location>
</feature>
<proteinExistence type="inferred from homology"/>
<dbReference type="InterPro" id="IPR036188">
    <property type="entry name" value="FAD/NAD-bd_sf"/>
</dbReference>
<feature type="active site" description="Proton acceptor" evidence="6">
    <location>
        <position position="572"/>
    </location>
</feature>
<comment type="cofactor">
    <cofactor evidence="1 7">
        <name>FAD</name>
        <dbReference type="ChEBI" id="CHEBI:57692"/>
    </cofactor>
</comment>
<evidence type="ECO:0000256" key="7">
    <source>
        <dbReference type="PIRSR" id="PIRSR000137-2"/>
    </source>
</evidence>
<keyword evidence="8" id="KW-0732">Signal</keyword>
<dbReference type="Gene3D" id="4.10.450.10">
    <property type="entry name" value="Glucose Oxidase, domain 2"/>
    <property type="match status" value="1"/>
</dbReference>
<evidence type="ECO:0000256" key="8">
    <source>
        <dbReference type="SAM" id="SignalP"/>
    </source>
</evidence>
<dbReference type="PANTHER" id="PTHR11552">
    <property type="entry name" value="GLUCOSE-METHANOL-CHOLINE GMC OXIDOREDUCTASE"/>
    <property type="match status" value="1"/>
</dbReference>
<dbReference type="InterPro" id="IPR007867">
    <property type="entry name" value="GMC_OxRtase_C"/>
</dbReference>
<accession>A0A9P8GJC1</accession>
<feature type="binding site" evidence="7">
    <location>
        <begin position="528"/>
        <end position="529"/>
    </location>
    <ligand>
        <name>FAD</name>
        <dbReference type="ChEBI" id="CHEBI:57692"/>
    </ligand>
</feature>
<feature type="chain" id="PRO_5040487917" evidence="8">
    <location>
        <begin position="24"/>
        <end position="593"/>
    </location>
</feature>
<gene>
    <name evidence="10" type="ORF">KCV03_g4195</name>
</gene>
<feature type="domain" description="Glucose-methanol-choline oxidoreductase N-terminal" evidence="9">
    <location>
        <begin position="299"/>
        <end position="313"/>
    </location>
</feature>
<dbReference type="InterPro" id="IPR027424">
    <property type="entry name" value="Glucose_Oxidase_domain_2"/>
</dbReference>
<organism evidence="10 11">
    <name type="scientific">Aureobasidium melanogenum</name>
    <name type="common">Aureobasidium pullulans var. melanogenum</name>
    <dbReference type="NCBI Taxonomy" id="46634"/>
    <lineage>
        <taxon>Eukaryota</taxon>
        <taxon>Fungi</taxon>
        <taxon>Dikarya</taxon>
        <taxon>Ascomycota</taxon>
        <taxon>Pezizomycotina</taxon>
        <taxon>Dothideomycetes</taxon>
        <taxon>Dothideomycetidae</taxon>
        <taxon>Dothideales</taxon>
        <taxon>Saccotheciaceae</taxon>
        <taxon>Aureobasidium</taxon>
    </lineage>
</organism>
<dbReference type="OrthoDB" id="269227at2759"/>
<dbReference type="PROSITE" id="PS00624">
    <property type="entry name" value="GMC_OXRED_2"/>
    <property type="match status" value="1"/>
</dbReference>
<evidence type="ECO:0000256" key="3">
    <source>
        <dbReference type="ARBA" id="ARBA00022630"/>
    </source>
</evidence>
<evidence type="ECO:0000259" key="9">
    <source>
        <dbReference type="PROSITE" id="PS00624"/>
    </source>
</evidence>
<dbReference type="PIRSF" id="PIRSF000137">
    <property type="entry name" value="Alcohol_oxidase"/>
    <property type="match status" value="1"/>
</dbReference>
<keyword evidence="5" id="KW-0560">Oxidoreductase</keyword>
<sequence length="593" mass="64982">MIFHTWFTRTVLSTLTFAAATIGERTFDYVIIGGGTAGTVLANRLSENSSVSVALIEAGGSALDNPLARTIYGNCPACDTPLDWNYTTIPQQQLNGSVKPYHAGRCLGGTSDLNGWTYLRPAMAEFRAWQAVGNPGWSWESLLHYFRKSENLQIPPASQQDQGATYIAKYHGFDGPLDIAWPPRLDVGSYGRALNQTWQSLGLEWNPDANSGLPRGLFLKPSEYNLHQGGIREDANRAYLAPIANRTNLKIFTYTTATKIRLEHRTKSRDVVATGVDVITASGENQTIRADREIVLSLGTLRTPTLLEASGIGNSRILTNASIPLKVDLPGVGYHLQDQIGSVLVFNVTGNNNSTDDLTNIPTYAFVTAADLFKNDTLSMAAELRRNIPEYAAKIAAESNGATTIHTEMQRLNARVDSIFDENVPIGELILNPTFVSFWQTLPLSIGSVHLSPQHPSRPLINPNYLQFDFDFRVQVALVEFCRRLYSSPPLSTLHNPVETSPGYTVLPLNATDAQYRAFSNSSATPVWHGVGTAAMMSRELGGVIDSQMIVYGTSNLRVVDASAIPFEVNGHPTSTIYAMAEKAADLIKMRWN</sequence>
<dbReference type="GO" id="GO:0050660">
    <property type="term" value="F:flavin adenine dinucleotide binding"/>
    <property type="evidence" value="ECO:0007669"/>
    <property type="project" value="InterPro"/>
</dbReference>
<feature type="active site" description="Proton donor" evidence="6">
    <location>
        <position position="529"/>
    </location>
</feature>
<evidence type="ECO:0000256" key="4">
    <source>
        <dbReference type="ARBA" id="ARBA00022827"/>
    </source>
</evidence>